<evidence type="ECO:0000313" key="2">
    <source>
        <dbReference type="EMBL" id="ORZ08768.1"/>
    </source>
</evidence>
<dbReference type="RefSeq" id="XP_021878551.1">
    <property type="nucleotide sequence ID" value="XM_022030416.1"/>
</dbReference>
<dbReference type="AlphaFoldDB" id="A0A1Y2GGT7"/>
<feature type="compositionally biased region" description="Low complexity" evidence="1">
    <location>
        <begin position="191"/>
        <end position="200"/>
    </location>
</feature>
<keyword evidence="3" id="KW-1185">Reference proteome</keyword>
<dbReference type="EMBL" id="MCFF01000036">
    <property type="protein sequence ID" value="ORZ08768.1"/>
    <property type="molecule type" value="Genomic_DNA"/>
</dbReference>
<evidence type="ECO:0000256" key="1">
    <source>
        <dbReference type="SAM" id="MobiDB-lite"/>
    </source>
</evidence>
<evidence type="ECO:0008006" key="4">
    <source>
        <dbReference type="Google" id="ProtNLM"/>
    </source>
</evidence>
<comment type="caution">
    <text evidence="2">The sequence shown here is derived from an EMBL/GenBank/DDBJ whole genome shotgun (WGS) entry which is preliminary data.</text>
</comment>
<dbReference type="Gene3D" id="3.80.10.10">
    <property type="entry name" value="Ribonuclease Inhibitor"/>
    <property type="match status" value="1"/>
</dbReference>
<dbReference type="Proteomes" id="UP000193648">
    <property type="component" value="Unassembled WGS sequence"/>
</dbReference>
<dbReference type="InParanoid" id="A0A1Y2GGT7"/>
<dbReference type="SUPFAM" id="SSF52047">
    <property type="entry name" value="RNI-like"/>
    <property type="match status" value="1"/>
</dbReference>
<evidence type="ECO:0000313" key="3">
    <source>
        <dbReference type="Proteomes" id="UP000193648"/>
    </source>
</evidence>
<accession>A0A1Y2GGT7</accession>
<dbReference type="GeneID" id="33572258"/>
<gene>
    <name evidence="2" type="ORF">BCR41DRAFT_424350</name>
</gene>
<protein>
    <recommendedName>
        <fullName evidence="4">F-box domain-containing protein</fullName>
    </recommendedName>
</protein>
<organism evidence="2 3">
    <name type="scientific">Lobosporangium transversale</name>
    <dbReference type="NCBI Taxonomy" id="64571"/>
    <lineage>
        <taxon>Eukaryota</taxon>
        <taxon>Fungi</taxon>
        <taxon>Fungi incertae sedis</taxon>
        <taxon>Mucoromycota</taxon>
        <taxon>Mortierellomycotina</taxon>
        <taxon>Mortierellomycetes</taxon>
        <taxon>Mortierellales</taxon>
        <taxon>Mortierellaceae</taxon>
        <taxon>Lobosporangium</taxon>
    </lineage>
</organism>
<feature type="region of interest" description="Disordered" evidence="1">
    <location>
        <begin position="183"/>
        <end position="214"/>
    </location>
</feature>
<dbReference type="OrthoDB" id="630895at2759"/>
<name>A0A1Y2GGT7_9FUNG</name>
<proteinExistence type="predicted"/>
<dbReference type="InterPro" id="IPR032675">
    <property type="entry name" value="LRR_dom_sf"/>
</dbReference>
<sequence length="685" mass="76268">MPPLPPPQAPAPKLPHSRQVVARLAPEITLHILSFLPYHDHPSVLWPILTLCKSWARLALELLYEQPVLSRSSIDAFITTLSLQDRLNGETIFWDTQPPVPHARHNLGIDYRSLIKKPCRIIGPDDFVKEDLIQLWDLQALLWTAPAFSRIGFSSSSSASALLSPTGPKTSILPLSNITASTTPSESLNITTSTHPPTSTKPVLQRRKKRSLPPPGPVVMLLDVSRVISDPIHEILREVPGMKLQRLYYKWLLKVPLLELLEMNLPYLQELTFSRPPTRHNEFMAVAEILGRAKQLRSLTLDHCQAAGNTVLTQLARSCGSSLRTLEIRQPITIRPMGNHSLFPVDGPADWDNGSNQNYSNNNAGNNYDNAEMEGSCHICSQCFSLSTVDTAEGSAESNVSELSVPEAPVITPSATVALGSNISVQVDVESRTDLALKELSHHCAHLARLRLQHLTWLSDDSLADFQPCWDGSEKREGLVEIELLDSYYGSQVTVEGLLDLCGPRLKVFVVDRKSCWRTRTNLKAEKHPSSRLSRACSRCQEIGQSMVISTGDRLVSGLMHRENNTKRIRWLETLVLIEHWVSLPILKAALECWFLTLRVLNVRLFKCSMENLSNALNPVTSEICSSALENITLGLPWVDVGSDDVSELVRRTFATHMSLSCLEINKHIWQRKDVGVSEGPASSS</sequence>
<reference evidence="2 3" key="1">
    <citation type="submission" date="2016-07" db="EMBL/GenBank/DDBJ databases">
        <title>Pervasive Adenine N6-methylation of Active Genes in Fungi.</title>
        <authorList>
            <consortium name="DOE Joint Genome Institute"/>
            <person name="Mondo S.J."/>
            <person name="Dannebaum R.O."/>
            <person name="Kuo R.C."/>
            <person name="Labutti K."/>
            <person name="Haridas S."/>
            <person name="Kuo A."/>
            <person name="Salamov A."/>
            <person name="Ahrendt S.R."/>
            <person name="Lipzen A."/>
            <person name="Sullivan W."/>
            <person name="Andreopoulos W.B."/>
            <person name="Clum A."/>
            <person name="Lindquist E."/>
            <person name="Daum C."/>
            <person name="Ramamoorthy G.K."/>
            <person name="Gryganskyi A."/>
            <person name="Culley D."/>
            <person name="Magnuson J.K."/>
            <person name="James T.Y."/>
            <person name="O'Malley M.A."/>
            <person name="Stajich J.E."/>
            <person name="Spatafora J.W."/>
            <person name="Visel A."/>
            <person name="Grigoriev I.V."/>
        </authorList>
    </citation>
    <scope>NUCLEOTIDE SEQUENCE [LARGE SCALE GENOMIC DNA]</scope>
    <source>
        <strain evidence="2 3">NRRL 3116</strain>
    </source>
</reference>